<gene>
    <name evidence="1" type="ORF">V1477_001886</name>
</gene>
<proteinExistence type="predicted"/>
<comment type="caution">
    <text evidence="1">The sequence shown here is derived from an EMBL/GenBank/DDBJ whole genome shotgun (WGS) entry which is preliminary data.</text>
</comment>
<dbReference type="AlphaFoldDB" id="A0ABD2CYW4"/>
<protein>
    <submittedName>
        <fullName evidence="1">Uncharacterized protein</fullName>
    </submittedName>
</protein>
<organism evidence="1 2">
    <name type="scientific">Vespula maculifrons</name>
    <name type="common">Eastern yellow jacket</name>
    <name type="synonym">Wasp</name>
    <dbReference type="NCBI Taxonomy" id="7453"/>
    <lineage>
        <taxon>Eukaryota</taxon>
        <taxon>Metazoa</taxon>
        <taxon>Ecdysozoa</taxon>
        <taxon>Arthropoda</taxon>
        <taxon>Hexapoda</taxon>
        <taxon>Insecta</taxon>
        <taxon>Pterygota</taxon>
        <taxon>Neoptera</taxon>
        <taxon>Endopterygota</taxon>
        <taxon>Hymenoptera</taxon>
        <taxon>Apocrita</taxon>
        <taxon>Aculeata</taxon>
        <taxon>Vespoidea</taxon>
        <taxon>Vespidae</taxon>
        <taxon>Vespinae</taxon>
        <taxon>Vespula</taxon>
    </lineage>
</organism>
<keyword evidence="2" id="KW-1185">Reference proteome</keyword>
<sequence>MGPRDVVADKINRCSLSRMKGRRTRPGLVDASNNIENSRAQENNAKKWSLIREEFLEKNVCEGVSWSPNIIDDDSNSMPGLVIKHAQSVRILERLINHSLASNWRVLQQHRARKVNASTPADV</sequence>
<evidence type="ECO:0000313" key="2">
    <source>
        <dbReference type="Proteomes" id="UP001607303"/>
    </source>
</evidence>
<name>A0ABD2CYW4_VESMC</name>
<dbReference type="Proteomes" id="UP001607303">
    <property type="component" value="Unassembled WGS sequence"/>
</dbReference>
<dbReference type="EMBL" id="JAYRBN010000026">
    <property type="protein sequence ID" value="KAL2749815.1"/>
    <property type="molecule type" value="Genomic_DNA"/>
</dbReference>
<evidence type="ECO:0000313" key="1">
    <source>
        <dbReference type="EMBL" id="KAL2749815.1"/>
    </source>
</evidence>
<accession>A0ABD2CYW4</accession>
<reference evidence="1 2" key="1">
    <citation type="journal article" date="2024" name="Ann. Entomol. Soc. Am.">
        <title>Genomic analyses of the southern and eastern yellowjacket wasps (Hymenoptera: Vespidae) reveal evolutionary signatures of social life.</title>
        <authorList>
            <person name="Catto M.A."/>
            <person name="Caine P.B."/>
            <person name="Orr S.E."/>
            <person name="Hunt B.G."/>
            <person name="Goodisman M.A.D."/>
        </authorList>
    </citation>
    <scope>NUCLEOTIDE SEQUENCE [LARGE SCALE GENOMIC DNA]</scope>
    <source>
        <strain evidence="1">232</strain>
        <tissue evidence="1">Head and thorax</tissue>
    </source>
</reference>